<organism evidence="2 3">
    <name type="scientific">Candidatus Clostridium stratigraminis</name>
    <dbReference type="NCBI Taxonomy" id="3381661"/>
    <lineage>
        <taxon>Bacteria</taxon>
        <taxon>Bacillati</taxon>
        <taxon>Bacillota</taxon>
        <taxon>Clostridia</taxon>
        <taxon>Eubacteriales</taxon>
        <taxon>Clostridiaceae</taxon>
        <taxon>Clostridium</taxon>
    </lineage>
</organism>
<sequence length="186" mass="21099">MNESGINKLYWGFIFIMLSFRIQGFDILPDIVGYLFFASGFVELASSSSYFSIAAKYNIPMIILSIFSIYQTPAQGGGINLGPLGIFSIPIGIASFVLNLLIVFNLFMGIKDMAEKREEFDLMKESNERWNQYKMFQIAVLFSYILIFIPPLAVVYIIVLFIIAIILTLVILGFLKRCSENLKNEN</sequence>
<keyword evidence="1" id="KW-0812">Transmembrane</keyword>
<evidence type="ECO:0000313" key="3">
    <source>
        <dbReference type="Proteomes" id="UP001623591"/>
    </source>
</evidence>
<gene>
    <name evidence="2" type="ORF">ACJDUG_15110</name>
</gene>
<reference evidence="2 3" key="1">
    <citation type="submission" date="2024-11" db="EMBL/GenBank/DDBJ databases">
        <authorList>
            <person name="Heng Y.C."/>
            <person name="Lim A.C.H."/>
            <person name="Lee J.K.Y."/>
            <person name="Kittelmann S."/>
        </authorList>
    </citation>
    <scope>NUCLEOTIDE SEQUENCE [LARGE SCALE GENOMIC DNA]</scope>
    <source>
        <strain evidence="2 3">WILCCON 0185</strain>
    </source>
</reference>
<evidence type="ECO:0000313" key="2">
    <source>
        <dbReference type="EMBL" id="MFL0248287.1"/>
    </source>
</evidence>
<evidence type="ECO:0000256" key="1">
    <source>
        <dbReference type="SAM" id="Phobius"/>
    </source>
</evidence>
<dbReference type="Proteomes" id="UP001623591">
    <property type="component" value="Unassembled WGS sequence"/>
</dbReference>
<feature type="transmembrane region" description="Helical" evidence="1">
    <location>
        <begin position="86"/>
        <end position="110"/>
    </location>
</feature>
<accession>A0ABW8T991</accession>
<name>A0ABW8T991_9CLOT</name>
<feature type="transmembrane region" description="Helical" evidence="1">
    <location>
        <begin position="131"/>
        <end position="149"/>
    </location>
</feature>
<keyword evidence="1" id="KW-1133">Transmembrane helix</keyword>
<protein>
    <submittedName>
        <fullName evidence="2">Uncharacterized protein</fullName>
    </submittedName>
</protein>
<feature type="transmembrane region" description="Helical" evidence="1">
    <location>
        <begin position="155"/>
        <end position="175"/>
    </location>
</feature>
<proteinExistence type="predicted"/>
<feature type="transmembrane region" description="Helical" evidence="1">
    <location>
        <begin position="31"/>
        <end position="50"/>
    </location>
</feature>
<dbReference type="RefSeq" id="WP_406770714.1">
    <property type="nucleotide sequence ID" value="NZ_JBJHZZ010000015.1"/>
</dbReference>
<keyword evidence="1" id="KW-0472">Membrane</keyword>
<dbReference type="EMBL" id="JBJHZZ010000015">
    <property type="protein sequence ID" value="MFL0248287.1"/>
    <property type="molecule type" value="Genomic_DNA"/>
</dbReference>
<keyword evidence="3" id="KW-1185">Reference proteome</keyword>
<feature type="transmembrane region" description="Helical" evidence="1">
    <location>
        <begin position="57"/>
        <end position="74"/>
    </location>
</feature>
<comment type="caution">
    <text evidence="2">The sequence shown here is derived from an EMBL/GenBank/DDBJ whole genome shotgun (WGS) entry which is preliminary data.</text>
</comment>